<dbReference type="GeneID" id="62205831"/>
<comment type="caution">
    <text evidence="1">The sequence shown here is derived from an EMBL/GenBank/DDBJ whole genome shotgun (WGS) entry which is preliminary data.</text>
</comment>
<dbReference type="RefSeq" id="XP_038785141.1">
    <property type="nucleotide sequence ID" value="XM_038932653.1"/>
</dbReference>
<keyword evidence="2" id="KW-1185">Reference proteome</keyword>
<reference evidence="1" key="2">
    <citation type="submission" date="2020-08" db="EMBL/GenBank/DDBJ databases">
        <title>Draft Genome Sequence of Cumin Blight Pathogen Alternaria burnsii.</title>
        <authorList>
            <person name="Feng Z."/>
        </authorList>
    </citation>
    <scope>NUCLEOTIDE SEQUENCE</scope>
    <source>
        <strain evidence="1">CBS107.38</strain>
    </source>
</reference>
<gene>
    <name evidence="1" type="ORF">GT037_007606</name>
</gene>
<dbReference type="AlphaFoldDB" id="A0A8H7EE58"/>
<dbReference type="Proteomes" id="UP000596902">
    <property type="component" value="Unassembled WGS sequence"/>
</dbReference>
<evidence type="ECO:0000313" key="2">
    <source>
        <dbReference type="Proteomes" id="UP000596902"/>
    </source>
</evidence>
<proteinExistence type="predicted"/>
<accession>A0A8H7EE58</accession>
<protein>
    <submittedName>
        <fullName evidence="1">Uncharacterized protein</fullName>
    </submittedName>
</protein>
<sequence>ALEVFVILIKHFSIRVEQHSRTHVNHRKTVVYWAQSWVGLSSPSIICYFP</sequence>
<organism evidence="1 2">
    <name type="scientific">Alternaria burnsii</name>
    <dbReference type="NCBI Taxonomy" id="1187904"/>
    <lineage>
        <taxon>Eukaryota</taxon>
        <taxon>Fungi</taxon>
        <taxon>Dikarya</taxon>
        <taxon>Ascomycota</taxon>
        <taxon>Pezizomycotina</taxon>
        <taxon>Dothideomycetes</taxon>
        <taxon>Pleosporomycetidae</taxon>
        <taxon>Pleosporales</taxon>
        <taxon>Pleosporineae</taxon>
        <taxon>Pleosporaceae</taxon>
        <taxon>Alternaria</taxon>
        <taxon>Alternaria sect. Alternaria</taxon>
    </lineage>
</organism>
<feature type="non-terminal residue" evidence="1">
    <location>
        <position position="1"/>
    </location>
</feature>
<name>A0A8H7EE58_9PLEO</name>
<evidence type="ECO:0000313" key="1">
    <source>
        <dbReference type="EMBL" id="KAF7674846.1"/>
    </source>
</evidence>
<reference evidence="1" key="1">
    <citation type="submission" date="2020-01" db="EMBL/GenBank/DDBJ databases">
        <authorList>
            <person name="Feng Z.H.Z."/>
        </authorList>
    </citation>
    <scope>NUCLEOTIDE SEQUENCE</scope>
    <source>
        <strain evidence="1">CBS107.38</strain>
    </source>
</reference>
<dbReference type="EMBL" id="JAAABM010000010">
    <property type="protein sequence ID" value="KAF7674846.1"/>
    <property type="molecule type" value="Genomic_DNA"/>
</dbReference>